<dbReference type="AlphaFoldDB" id="A0A0F9YFJ0"/>
<protein>
    <recommendedName>
        <fullName evidence="1">Fido domain-containing protein</fullName>
    </recommendedName>
</protein>
<reference evidence="2" key="1">
    <citation type="journal article" date="2015" name="Nature">
        <title>Complex archaea that bridge the gap between prokaryotes and eukaryotes.</title>
        <authorList>
            <person name="Spang A."/>
            <person name="Saw J.H."/>
            <person name="Jorgensen S.L."/>
            <person name="Zaremba-Niedzwiedzka K."/>
            <person name="Martijn J."/>
            <person name="Lind A.E."/>
            <person name="van Eijk R."/>
            <person name="Schleper C."/>
            <person name="Guy L."/>
            <person name="Ettema T.J."/>
        </authorList>
    </citation>
    <scope>NUCLEOTIDE SEQUENCE</scope>
</reference>
<dbReference type="SUPFAM" id="SSF140931">
    <property type="entry name" value="Fic-like"/>
    <property type="match status" value="1"/>
</dbReference>
<dbReference type="PIRSF" id="PIRSF018297">
    <property type="entry name" value="Doc"/>
    <property type="match status" value="1"/>
</dbReference>
<dbReference type="EMBL" id="LAZR01000004">
    <property type="protein sequence ID" value="KKO10942.1"/>
    <property type="molecule type" value="Genomic_DNA"/>
</dbReference>
<dbReference type="NCBIfam" id="TIGR01550">
    <property type="entry name" value="DOC_P1"/>
    <property type="match status" value="1"/>
</dbReference>
<evidence type="ECO:0000313" key="2">
    <source>
        <dbReference type="EMBL" id="KKO10942.1"/>
    </source>
</evidence>
<sequence length="129" mass="14133">MNEPKWLKHNVVSHVHNLLLAEHGGPAGVRDESLLHSALDRPKNKFSYEPHCSLHEMAAAYTFGIARNHPFVDGNKRTAFVCGALFLELNGFVVTASEADTVVAMESVAAGNLDESQLADWFRSNSVDS</sequence>
<dbReference type="InterPro" id="IPR036597">
    <property type="entry name" value="Fido-like_dom_sf"/>
</dbReference>
<name>A0A0F9YFJ0_9ZZZZ</name>
<dbReference type="GO" id="GO:0016301">
    <property type="term" value="F:kinase activity"/>
    <property type="evidence" value="ECO:0007669"/>
    <property type="project" value="InterPro"/>
</dbReference>
<feature type="domain" description="Fido" evidence="1">
    <location>
        <begin position="7"/>
        <end position="124"/>
    </location>
</feature>
<dbReference type="Gene3D" id="1.20.120.1870">
    <property type="entry name" value="Fic/DOC protein, Fido domain"/>
    <property type="match status" value="1"/>
</dbReference>
<dbReference type="EMBL" id="LAZR01000004">
    <property type="protein sequence ID" value="KKO10951.1"/>
    <property type="molecule type" value="Genomic_DNA"/>
</dbReference>
<dbReference type="Pfam" id="PF02661">
    <property type="entry name" value="Fic"/>
    <property type="match status" value="1"/>
</dbReference>
<comment type="caution">
    <text evidence="2">The sequence shown here is derived from an EMBL/GenBank/DDBJ whole genome shotgun (WGS) entry which is preliminary data.</text>
</comment>
<dbReference type="PROSITE" id="PS51459">
    <property type="entry name" value="FIDO"/>
    <property type="match status" value="1"/>
</dbReference>
<dbReference type="PANTHER" id="PTHR39426">
    <property type="entry name" value="HOMOLOGY TO DEATH-ON-CURING PROTEIN OF PHAGE P1"/>
    <property type="match status" value="1"/>
</dbReference>
<organism evidence="2">
    <name type="scientific">marine sediment metagenome</name>
    <dbReference type="NCBI Taxonomy" id="412755"/>
    <lineage>
        <taxon>unclassified sequences</taxon>
        <taxon>metagenomes</taxon>
        <taxon>ecological metagenomes</taxon>
    </lineage>
</organism>
<accession>A0A0F9YFJ0</accession>
<evidence type="ECO:0000259" key="1">
    <source>
        <dbReference type="PROSITE" id="PS51459"/>
    </source>
</evidence>
<dbReference type="InterPro" id="IPR006440">
    <property type="entry name" value="Doc"/>
</dbReference>
<proteinExistence type="predicted"/>
<dbReference type="InterPro" id="IPR003812">
    <property type="entry name" value="Fido"/>
</dbReference>
<dbReference type="InterPro" id="IPR053737">
    <property type="entry name" value="Type_II_TA_Toxin"/>
</dbReference>
<evidence type="ECO:0000313" key="3">
    <source>
        <dbReference type="EMBL" id="KKO10951.1"/>
    </source>
</evidence>
<gene>
    <name evidence="2" type="ORF">LCGC14_0024250</name>
    <name evidence="3" type="ORF">LCGC14_0024340</name>
</gene>
<dbReference type="PANTHER" id="PTHR39426:SF1">
    <property type="entry name" value="HOMOLOGY TO DEATH-ON-CURING PROTEIN OF PHAGE P1"/>
    <property type="match status" value="1"/>
</dbReference>